<dbReference type="AlphaFoldDB" id="A0AAV7A6B8"/>
<feature type="non-terminal residue" evidence="1">
    <location>
        <position position="93"/>
    </location>
</feature>
<keyword evidence="2" id="KW-1185">Reference proteome</keyword>
<feature type="non-terminal residue" evidence="1">
    <location>
        <position position="1"/>
    </location>
</feature>
<protein>
    <submittedName>
        <fullName evidence="1">Uncharacterized protein</fullName>
    </submittedName>
</protein>
<evidence type="ECO:0000313" key="1">
    <source>
        <dbReference type="EMBL" id="KAG8557154.1"/>
    </source>
</evidence>
<organism evidence="1 2">
    <name type="scientific">Engystomops pustulosus</name>
    <name type="common">Tungara frog</name>
    <name type="synonym">Physalaemus pustulosus</name>
    <dbReference type="NCBI Taxonomy" id="76066"/>
    <lineage>
        <taxon>Eukaryota</taxon>
        <taxon>Metazoa</taxon>
        <taxon>Chordata</taxon>
        <taxon>Craniata</taxon>
        <taxon>Vertebrata</taxon>
        <taxon>Euteleostomi</taxon>
        <taxon>Amphibia</taxon>
        <taxon>Batrachia</taxon>
        <taxon>Anura</taxon>
        <taxon>Neobatrachia</taxon>
        <taxon>Hyloidea</taxon>
        <taxon>Leptodactylidae</taxon>
        <taxon>Leiuperinae</taxon>
        <taxon>Engystomops</taxon>
    </lineage>
</organism>
<gene>
    <name evidence="1" type="ORF">GDO81_018351</name>
</gene>
<reference evidence="1" key="1">
    <citation type="thesis" date="2020" institute="ProQuest LLC" country="789 East Eisenhower Parkway, Ann Arbor, MI, USA">
        <title>Comparative Genomics and Chromosome Evolution.</title>
        <authorList>
            <person name="Mudd A.B."/>
        </authorList>
    </citation>
    <scope>NUCLEOTIDE SEQUENCE</scope>
    <source>
        <strain evidence="1">237g6f4</strain>
        <tissue evidence="1">Blood</tissue>
    </source>
</reference>
<accession>A0AAV7A6B8</accession>
<comment type="caution">
    <text evidence="1">The sequence shown here is derived from an EMBL/GenBank/DDBJ whole genome shotgun (WGS) entry which is preliminary data.</text>
</comment>
<dbReference type="Proteomes" id="UP000824782">
    <property type="component" value="Unassembled WGS sequence"/>
</dbReference>
<name>A0AAV7A6B8_ENGPU</name>
<sequence>GTVCPCANRSQLPVALRNFPSGLINLLVVEAFPGCSVHGAWRSVRGDVPPVSAISPRCGPSSARWRTHAPMTWLDSAQRTEVLSLSRDVGDSD</sequence>
<evidence type="ECO:0000313" key="2">
    <source>
        <dbReference type="Proteomes" id="UP000824782"/>
    </source>
</evidence>
<dbReference type="EMBL" id="WNYA01000009">
    <property type="protein sequence ID" value="KAG8557154.1"/>
    <property type="molecule type" value="Genomic_DNA"/>
</dbReference>
<proteinExistence type="predicted"/>